<evidence type="ECO:0000256" key="2">
    <source>
        <dbReference type="ARBA" id="ARBA00011901"/>
    </source>
</evidence>
<sequence length="252" mass="27526">MKIIFLIGLTLTLIFAVSIVKAVSKEVYTPPVYTTVGDYQEPTTGTGACAGRTVSFGVEKKFVPLPSAPMLGSSQACAVTETEACGRPGDCTTPKRIVLHTTAGILTAQETYEYFAKGSPSTGGYRGVAAHFVVGKDGQVIQMVETYTDKVERAYAVANYGDHISIEMGHQNIYRSKGEVPTVQYQATLQLVRQLMKQYNIPVGSLEYTWKSDTEEPNPAAIPGIYGHYQLNPFNRTDPGDGLMRDLRQDLK</sequence>
<accession>A0A1F5KHN7</accession>
<dbReference type="GO" id="GO:0008745">
    <property type="term" value="F:N-acetylmuramoyl-L-alanine amidase activity"/>
    <property type="evidence" value="ECO:0007669"/>
    <property type="project" value="UniProtKB-EC"/>
</dbReference>
<comment type="catalytic activity">
    <reaction evidence="1">
        <text>Hydrolyzes the link between N-acetylmuramoyl residues and L-amino acid residues in certain cell-wall glycopeptides.</text>
        <dbReference type="EC" id="3.5.1.28"/>
    </reaction>
</comment>
<dbReference type="PANTHER" id="PTHR30417">
    <property type="entry name" value="N-ACETYLMURAMOYL-L-ALANINE AMIDASE AMID"/>
    <property type="match status" value="1"/>
</dbReference>
<dbReference type="Pfam" id="PF01510">
    <property type="entry name" value="Amidase_2"/>
    <property type="match status" value="1"/>
</dbReference>
<dbReference type="SMART" id="SM00644">
    <property type="entry name" value="Ami_2"/>
    <property type="match status" value="1"/>
</dbReference>
<dbReference type="Proteomes" id="UP000177328">
    <property type="component" value="Unassembled WGS sequence"/>
</dbReference>
<name>A0A1F5KHN7_9BACT</name>
<evidence type="ECO:0000313" key="6">
    <source>
        <dbReference type="EMBL" id="OGE40121.1"/>
    </source>
</evidence>
<keyword evidence="3" id="KW-0378">Hydrolase</keyword>
<protein>
    <recommendedName>
        <fullName evidence="2">N-acetylmuramoyl-L-alanine amidase</fullName>
        <ecNumber evidence="2">3.5.1.28</ecNumber>
    </recommendedName>
</protein>
<dbReference type="SUPFAM" id="SSF55846">
    <property type="entry name" value="N-acetylmuramoyl-L-alanine amidase-like"/>
    <property type="match status" value="1"/>
</dbReference>
<dbReference type="InterPro" id="IPR051206">
    <property type="entry name" value="NAMLAA_amidase_2"/>
</dbReference>
<dbReference type="InterPro" id="IPR002502">
    <property type="entry name" value="Amidase_domain"/>
</dbReference>
<dbReference type="GO" id="GO:0009253">
    <property type="term" value="P:peptidoglycan catabolic process"/>
    <property type="evidence" value="ECO:0007669"/>
    <property type="project" value="InterPro"/>
</dbReference>
<proteinExistence type="predicted"/>
<evidence type="ECO:0000313" key="7">
    <source>
        <dbReference type="Proteomes" id="UP000177328"/>
    </source>
</evidence>
<dbReference type="EC" id="3.5.1.28" evidence="2"/>
<evidence type="ECO:0000259" key="5">
    <source>
        <dbReference type="SMART" id="SM00644"/>
    </source>
</evidence>
<dbReference type="CDD" id="cd06583">
    <property type="entry name" value="PGRP"/>
    <property type="match status" value="1"/>
</dbReference>
<dbReference type="Gene3D" id="3.40.80.10">
    <property type="entry name" value="Peptidoglycan recognition protein-like"/>
    <property type="match status" value="1"/>
</dbReference>
<dbReference type="PANTHER" id="PTHR30417:SF1">
    <property type="entry name" value="N-ACETYLMURAMOYL-L-ALANINE AMIDASE AMID"/>
    <property type="match status" value="1"/>
</dbReference>
<evidence type="ECO:0000256" key="3">
    <source>
        <dbReference type="ARBA" id="ARBA00022801"/>
    </source>
</evidence>
<feature type="domain" description="N-acetylmuramoyl-L-alanine amidase" evidence="5">
    <location>
        <begin position="82"/>
        <end position="240"/>
    </location>
</feature>
<dbReference type="GO" id="GO:0009254">
    <property type="term" value="P:peptidoglycan turnover"/>
    <property type="evidence" value="ECO:0007669"/>
    <property type="project" value="TreeGrafter"/>
</dbReference>
<evidence type="ECO:0000256" key="4">
    <source>
        <dbReference type="ARBA" id="ARBA00023316"/>
    </source>
</evidence>
<dbReference type="GO" id="GO:0071555">
    <property type="term" value="P:cell wall organization"/>
    <property type="evidence" value="ECO:0007669"/>
    <property type="project" value="UniProtKB-KW"/>
</dbReference>
<evidence type="ECO:0000256" key="1">
    <source>
        <dbReference type="ARBA" id="ARBA00001561"/>
    </source>
</evidence>
<comment type="caution">
    <text evidence="6">The sequence shown here is derived from an EMBL/GenBank/DDBJ whole genome shotgun (WGS) entry which is preliminary data.</text>
</comment>
<gene>
    <name evidence="6" type="ORF">A3D25_04945</name>
</gene>
<dbReference type="AlphaFoldDB" id="A0A1F5KHN7"/>
<dbReference type="EMBL" id="MFDD01000014">
    <property type="protein sequence ID" value="OGE40121.1"/>
    <property type="molecule type" value="Genomic_DNA"/>
</dbReference>
<organism evidence="6 7">
    <name type="scientific">Candidatus Daviesbacteria bacterium RIFCSPHIGHO2_02_FULL_43_12</name>
    <dbReference type="NCBI Taxonomy" id="1797776"/>
    <lineage>
        <taxon>Bacteria</taxon>
        <taxon>Candidatus Daviesiibacteriota</taxon>
    </lineage>
</organism>
<reference evidence="6 7" key="1">
    <citation type="journal article" date="2016" name="Nat. Commun.">
        <title>Thousands of microbial genomes shed light on interconnected biogeochemical processes in an aquifer system.</title>
        <authorList>
            <person name="Anantharaman K."/>
            <person name="Brown C.T."/>
            <person name="Hug L.A."/>
            <person name="Sharon I."/>
            <person name="Castelle C.J."/>
            <person name="Probst A.J."/>
            <person name="Thomas B.C."/>
            <person name="Singh A."/>
            <person name="Wilkins M.J."/>
            <person name="Karaoz U."/>
            <person name="Brodie E.L."/>
            <person name="Williams K.H."/>
            <person name="Hubbard S.S."/>
            <person name="Banfield J.F."/>
        </authorList>
    </citation>
    <scope>NUCLEOTIDE SEQUENCE [LARGE SCALE GENOMIC DNA]</scope>
</reference>
<dbReference type="InterPro" id="IPR036505">
    <property type="entry name" value="Amidase/PGRP_sf"/>
</dbReference>
<keyword evidence="4" id="KW-0961">Cell wall biogenesis/degradation</keyword>